<dbReference type="GO" id="GO:0004144">
    <property type="term" value="F:diacylglycerol O-acyltransferase activity"/>
    <property type="evidence" value="ECO:0007669"/>
    <property type="project" value="UniProtKB-EC"/>
</dbReference>
<dbReference type="GO" id="GO:0051701">
    <property type="term" value="P:biological process involved in interaction with host"/>
    <property type="evidence" value="ECO:0007669"/>
    <property type="project" value="TreeGrafter"/>
</dbReference>
<dbReference type="InterPro" id="IPR009721">
    <property type="entry name" value="O-acyltransferase_WSD1_C"/>
</dbReference>
<dbReference type="InterPro" id="IPR004255">
    <property type="entry name" value="O-acyltransferase_WSD1_N"/>
</dbReference>
<keyword evidence="8" id="KW-0443">Lipid metabolism</keyword>
<dbReference type="GO" id="GO:0001666">
    <property type="term" value="P:response to hypoxia"/>
    <property type="evidence" value="ECO:0007669"/>
    <property type="project" value="TreeGrafter"/>
</dbReference>
<evidence type="ECO:0000256" key="8">
    <source>
        <dbReference type="ARBA" id="ARBA00023098"/>
    </source>
</evidence>
<comment type="catalytic activity">
    <reaction evidence="10">
        <text>an acyl-CoA + a 1,2-diacyl-sn-glycerol = a triacyl-sn-glycerol + CoA</text>
        <dbReference type="Rhea" id="RHEA:10868"/>
        <dbReference type="ChEBI" id="CHEBI:17815"/>
        <dbReference type="ChEBI" id="CHEBI:57287"/>
        <dbReference type="ChEBI" id="CHEBI:58342"/>
        <dbReference type="ChEBI" id="CHEBI:64615"/>
        <dbReference type="EC" id="2.3.1.20"/>
    </reaction>
</comment>
<dbReference type="EC" id="2.3.1.20" evidence="4"/>
<comment type="pathway">
    <text evidence="1">Glycerolipid metabolism; triacylglycerol biosynthesis.</text>
</comment>
<dbReference type="PANTHER" id="PTHR31650">
    <property type="entry name" value="O-ACYLTRANSFERASE (WSD1-LIKE) FAMILY PROTEIN"/>
    <property type="match status" value="1"/>
</dbReference>
<dbReference type="GO" id="GO:0019432">
    <property type="term" value="P:triglyceride biosynthetic process"/>
    <property type="evidence" value="ECO:0007669"/>
    <property type="project" value="UniProtKB-UniPathway"/>
</dbReference>
<evidence type="ECO:0000256" key="10">
    <source>
        <dbReference type="ARBA" id="ARBA00048109"/>
    </source>
</evidence>
<keyword evidence="7" id="KW-0319">Glycerol metabolism</keyword>
<evidence type="ECO:0000259" key="11">
    <source>
        <dbReference type="Pfam" id="PF03007"/>
    </source>
</evidence>
<protein>
    <recommendedName>
        <fullName evidence="4">diacylglycerol O-acyltransferase</fullName>
        <ecNumber evidence="4">2.3.1.20</ecNumber>
    </recommendedName>
</protein>
<evidence type="ECO:0000256" key="2">
    <source>
        <dbReference type="ARBA" id="ARBA00005189"/>
    </source>
</evidence>
<keyword evidence="9 13" id="KW-0012">Acyltransferase</keyword>
<dbReference type="GO" id="GO:0071731">
    <property type="term" value="P:response to nitric oxide"/>
    <property type="evidence" value="ECO:0007669"/>
    <property type="project" value="TreeGrafter"/>
</dbReference>
<dbReference type="GO" id="GO:0006071">
    <property type="term" value="P:glycerol metabolic process"/>
    <property type="evidence" value="ECO:0007669"/>
    <property type="project" value="UniProtKB-KW"/>
</dbReference>
<accession>A0A1G6UC30</accession>
<dbReference type="EMBL" id="FNAB01000004">
    <property type="protein sequence ID" value="SDD38938.1"/>
    <property type="molecule type" value="Genomic_DNA"/>
</dbReference>
<dbReference type="AlphaFoldDB" id="A0A1G6UC30"/>
<evidence type="ECO:0000256" key="1">
    <source>
        <dbReference type="ARBA" id="ARBA00004771"/>
    </source>
</evidence>
<dbReference type="Pfam" id="PF03007">
    <property type="entry name" value="WS_DGAT_cat"/>
    <property type="match status" value="1"/>
</dbReference>
<dbReference type="UniPathway" id="UPA00282"/>
<keyword evidence="6 13" id="KW-0808">Transferase</keyword>
<dbReference type="Pfam" id="PF06974">
    <property type="entry name" value="WS_DGAT_C"/>
    <property type="match status" value="1"/>
</dbReference>
<evidence type="ECO:0000313" key="13">
    <source>
        <dbReference type="EMBL" id="SDD38938.1"/>
    </source>
</evidence>
<dbReference type="GO" id="GO:0005886">
    <property type="term" value="C:plasma membrane"/>
    <property type="evidence" value="ECO:0007669"/>
    <property type="project" value="TreeGrafter"/>
</dbReference>
<dbReference type="Gene3D" id="3.30.559.10">
    <property type="entry name" value="Chloramphenicol acetyltransferase-like domain"/>
    <property type="match status" value="1"/>
</dbReference>
<sequence length="462" mass="49295">MAKPTDPYMTQTDLLAWRMEQDPVLRSTIVAVALLDRVPDWDAFVRLMERGTRAVPIFRYKAVSTSIGLAPPRWVVDPDFDLSWHLRRAAVPPAGGLAAVLDFARTAGMSAFDKDRPLWEFTVLEGLSEGRAALVMKVHHALTDGVGGMQITNEIVDFTRSGTDRGPAPQPVVPGPADGRSSALTALLWHLDTGVRLLRKGASAPVGISRILTAPLSTVRRLAAVAGSVARFTRPVTTTLSPVMTERSTRRQFAVLDIPLDGLRGAASAGDCTMNDAFLTSVLLGLKRYHALHGADVAELSLTLPMSLRAESDPLGGNRITLARFTLPTVETDPGDLMRAVRRTVTAWRDEPAVAHSSSIAAVLNLFPARILGSMLKHVDFVASDVPGPTIPLYLAGAEICEYYAFSPTLGAAFNVTLLSYLGHCSIGVNADCAAVPDLSCLAESLDAGFRAVCALGVAPGV</sequence>
<name>A0A1G6UC30_9NOCA</name>
<keyword evidence="14" id="KW-1185">Reference proteome</keyword>
<comment type="pathway">
    <text evidence="2">Lipid metabolism.</text>
</comment>
<keyword evidence="5" id="KW-0444">Lipid biosynthesis</keyword>
<evidence type="ECO:0000259" key="12">
    <source>
        <dbReference type="Pfam" id="PF06974"/>
    </source>
</evidence>
<gene>
    <name evidence="13" type="ORF">SAMN05444580_104144</name>
</gene>
<evidence type="ECO:0000256" key="9">
    <source>
        <dbReference type="ARBA" id="ARBA00023315"/>
    </source>
</evidence>
<proteinExistence type="inferred from homology"/>
<dbReference type="InterPro" id="IPR023213">
    <property type="entry name" value="CAT-like_dom_sf"/>
</dbReference>
<dbReference type="SUPFAM" id="SSF52777">
    <property type="entry name" value="CoA-dependent acyltransferases"/>
    <property type="match status" value="1"/>
</dbReference>
<evidence type="ECO:0000256" key="7">
    <source>
        <dbReference type="ARBA" id="ARBA00022798"/>
    </source>
</evidence>
<dbReference type="STRING" id="168276.SAMN05444580_104144"/>
<dbReference type="Proteomes" id="UP000199417">
    <property type="component" value="Unassembled WGS sequence"/>
</dbReference>
<evidence type="ECO:0000256" key="4">
    <source>
        <dbReference type="ARBA" id="ARBA00013244"/>
    </source>
</evidence>
<dbReference type="InterPro" id="IPR045034">
    <property type="entry name" value="O-acyltransferase_WSD1-like"/>
</dbReference>
<evidence type="ECO:0000256" key="6">
    <source>
        <dbReference type="ARBA" id="ARBA00022679"/>
    </source>
</evidence>
<evidence type="ECO:0000313" key="14">
    <source>
        <dbReference type="Proteomes" id="UP000199417"/>
    </source>
</evidence>
<evidence type="ECO:0000256" key="3">
    <source>
        <dbReference type="ARBA" id="ARBA00009587"/>
    </source>
</evidence>
<dbReference type="PANTHER" id="PTHR31650:SF1">
    <property type="entry name" value="WAX ESTER SYNTHASE_DIACYLGLYCEROL ACYLTRANSFERASE 4-RELATED"/>
    <property type="match status" value="1"/>
</dbReference>
<comment type="similarity">
    <text evidence="3">Belongs to the long-chain O-acyltransferase family.</text>
</comment>
<evidence type="ECO:0000256" key="5">
    <source>
        <dbReference type="ARBA" id="ARBA00022516"/>
    </source>
</evidence>
<feature type="domain" description="O-acyltransferase WSD1-like N-terminal" evidence="11">
    <location>
        <begin position="11"/>
        <end position="277"/>
    </location>
</feature>
<reference evidence="13 14" key="1">
    <citation type="submission" date="2016-10" db="EMBL/GenBank/DDBJ databases">
        <authorList>
            <person name="de Groot N.N."/>
        </authorList>
    </citation>
    <scope>NUCLEOTIDE SEQUENCE [LARGE SCALE GENOMIC DNA]</scope>
    <source>
        <strain evidence="13 14">JCM 11308</strain>
    </source>
</reference>
<organism evidence="13 14">
    <name type="scientific">Rhodococcus tukisamuensis</name>
    <dbReference type="NCBI Taxonomy" id="168276"/>
    <lineage>
        <taxon>Bacteria</taxon>
        <taxon>Bacillati</taxon>
        <taxon>Actinomycetota</taxon>
        <taxon>Actinomycetes</taxon>
        <taxon>Mycobacteriales</taxon>
        <taxon>Nocardiaceae</taxon>
        <taxon>Rhodococcus</taxon>
    </lineage>
</organism>
<feature type="domain" description="O-acyltransferase WSD1 C-terminal" evidence="12">
    <location>
        <begin position="317"/>
        <end position="451"/>
    </location>
</feature>